<feature type="domain" description="Transferrin-like" evidence="2">
    <location>
        <begin position="28"/>
        <end position="403"/>
    </location>
</feature>
<dbReference type="SUPFAM" id="SSF53850">
    <property type="entry name" value="Periplasmic binding protein-like II"/>
    <property type="match status" value="5"/>
</dbReference>
<keyword evidence="4" id="KW-1185">Reference proteome</keyword>
<feature type="domain" description="Transferrin-like" evidence="2">
    <location>
        <begin position="835"/>
        <end position="1205"/>
    </location>
</feature>
<accession>A0ABQ7GK73</accession>
<dbReference type="EMBL" id="MU069731">
    <property type="protein sequence ID" value="KAF5834923.1"/>
    <property type="molecule type" value="Genomic_DNA"/>
</dbReference>
<feature type="chain" id="PRO_5047401727" description="Transferrin-like domain-containing protein" evidence="1">
    <location>
        <begin position="26"/>
        <end position="1534"/>
    </location>
</feature>
<sequence length="1534" mass="162588">MAPLAQRAAWLAVLALVYGVYFSNGQTIRACITDGEQSTCQSALENAYGQGSLDFTCIKESSDEDCLKAVRAGNADITVVGGTQLFAAHSTYNLAAIVAESASEELQTASYYGVALTKRENCANVDGNPVTEGGGITGLDGSLQGSKACHTGYRKTSGWMLPVGTLINNGVMDPEDYATEAKSESVRVDAETVEKFWGDNVCAPGTTEFGPKYDANGDGQIYDGESGNGGLCKLCKDDCTENDPYAGYPGALYCMDEAAEGGAYVAFVKQSTPLTYEDDRDKSKTDPLQINPDQLVGICSTGCKTLYKTDGDGGYTYTRDANNVPVYESCNTGKSAANAMVARRGFVGTSAYSTLLAEMGLGDGSNEASVDTKSDVVKEDQAGLWSTDTIKLHKLAALGDPKTDAGFKSFFTAYDQFKYVLSTESKAQDPLRVCIAGEDVDASTCTSRLETAYAMAGPFECVTRGSDDLCLQAVQASDADLAVVGGFQLFAAREDYKLAAIVAESTSLALGSASYYGVALTRRSMCSPDAIEGGQGTITGLDMSLKGQKACHTGYRKTSGWVLPVGKLIDDGIMDPVRWRAEAQEENVRVDAETVEKFWDDNVCAPGKTADGPQIDENGNGEIYGQPGGGGLCKLCKTDCSENDPYAGYEGAVLCMDEDDGDEATGGDIAFVKHSTIKDYTAGLTQDKSDYVGICPTKADGSAGGCMQLYDSDGNYVNGPDGQPAYLSCSTGKSASNALVSREQFVGTDRYNQLMAAFGLSYELAASAPIDNGDITPTQANDIKVEETVGLWSSDTSFLYRLENPTSDDDFKDSFFTAFNQFEEIRNTDKLIVCISEATSSETACEDALDGAYADLAPFTCIKRDNDDGCLQAIKNNQADLTVVGGNQLFAAHERYNLAAIVAESSSTELGDASYYGVALTKRDKCQTVDGNNVGGPITGLDSNLKGMKACHTGYRKTSGWYLPVGKLSNKEGGIDFDQWAGEAREEGVRVDAEAVEKFWDDNVCAPGATAGGPKLGGELYGEPGGGGLCKLCKDDCSGNGPYAGYDGAVHCIDDEDGNDVTGGDIAFVKHSTLRDYKGPTLNTAKDQYVGICDSGCMTLFNADGNPLQKEGGGFKYEDCSTGKSASNAMVARKGFVGSHYYDKLLKAMGLSNSDSADVDAASDVTKESEVGVWSDDTAQLIKLSDPATTEGFKDFFTAYDGFKEIYYSEALTVCITDGTTSACEDAMNSAYGSIAPFTCIKREKDDECLQAVKQMEADLTVVGGNQLFVAFEHYKLAPFAAESSSADLGDASYYGVALTKKGMCHTVDGNEQGGSITGLDESLRGKKACHTGYRKTSGWYLPVGKLSAKGVMDFDRWAGEAREEGVRVDAETVEKFWDDNVCAPGTTAEGPMLGGEIYGEPGGGGLCKLCKVDCTSNDPYAGYDGALYCMDDEDGGGDIAFVKHSTRQEVRVCTCSSPSLIGCVCIYSSPCAGSQRQKVRVCISSGTTEQCGQALNQAYGRQLDFECIAEGNDEDCLKAIKEGHADLSVVGGA</sequence>
<dbReference type="SMART" id="SM00094">
    <property type="entry name" value="TR_FER"/>
    <property type="match status" value="1"/>
</dbReference>
<feature type="signal peptide" evidence="1">
    <location>
        <begin position="1"/>
        <end position="25"/>
    </location>
</feature>
<name>A0ABQ7GK73_DUNSA</name>
<evidence type="ECO:0000313" key="3">
    <source>
        <dbReference type="EMBL" id="KAF5834923.1"/>
    </source>
</evidence>
<proteinExistence type="predicted"/>
<gene>
    <name evidence="3" type="ORF">DUNSADRAFT_8149</name>
</gene>
<dbReference type="CDD" id="cd13529">
    <property type="entry name" value="PBP2_transferrin"/>
    <property type="match status" value="3"/>
</dbReference>
<dbReference type="Proteomes" id="UP000815325">
    <property type="component" value="Unassembled WGS sequence"/>
</dbReference>
<dbReference type="PANTHER" id="PTHR11485">
    <property type="entry name" value="TRANSFERRIN"/>
    <property type="match status" value="1"/>
</dbReference>
<evidence type="ECO:0000313" key="4">
    <source>
        <dbReference type="Proteomes" id="UP000815325"/>
    </source>
</evidence>
<dbReference type="InterPro" id="IPR001156">
    <property type="entry name" value="Transferrin-like_dom"/>
</dbReference>
<protein>
    <recommendedName>
        <fullName evidence="2">Transferrin-like domain-containing protein</fullName>
    </recommendedName>
</protein>
<keyword evidence="1" id="KW-0732">Signal</keyword>
<reference evidence="3" key="1">
    <citation type="submission" date="2017-08" db="EMBL/GenBank/DDBJ databases">
        <authorList>
            <person name="Polle J.E."/>
            <person name="Barry K."/>
            <person name="Cushman J."/>
            <person name="Schmutz J."/>
            <person name="Tran D."/>
            <person name="Hathwaick L.T."/>
            <person name="Yim W.C."/>
            <person name="Jenkins J."/>
            <person name="Mckie-Krisberg Z.M."/>
            <person name="Prochnik S."/>
            <person name="Lindquist E."/>
            <person name="Dockter R.B."/>
            <person name="Adam C."/>
            <person name="Molina H."/>
            <person name="Bunkerborg J."/>
            <person name="Jin E."/>
            <person name="Buchheim M."/>
            <person name="Magnuson J."/>
        </authorList>
    </citation>
    <scope>NUCLEOTIDE SEQUENCE</scope>
    <source>
        <strain evidence="3">CCAP 19/18</strain>
    </source>
</reference>
<dbReference type="Pfam" id="PF00405">
    <property type="entry name" value="Transferrin"/>
    <property type="match status" value="4"/>
</dbReference>
<dbReference type="PRINTS" id="PR00422">
    <property type="entry name" value="TRANSFERRIN"/>
</dbReference>
<dbReference type="PROSITE" id="PS51408">
    <property type="entry name" value="TRANSFERRIN_LIKE_4"/>
    <property type="match status" value="4"/>
</dbReference>
<dbReference type="PANTHER" id="PTHR11485:SF29">
    <property type="entry name" value="TRANSFERRIN 2"/>
    <property type="match status" value="1"/>
</dbReference>
<dbReference type="Gene3D" id="3.40.190.10">
    <property type="entry name" value="Periplasmic binding protein-like II"/>
    <property type="match status" value="9"/>
</dbReference>
<evidence type="ECO:0000256" key="1">
    <source>
        <dbReference type="SAM" id="SignalP"/>
    </source>
</evidence>
<comment type="caution">
    <text evidence="3">The sequence shown here is derived from an EMBL/GenBank/DDBJ whole genome shotgun (WGS) entry which is preliminary data.</text>
</comment>
<feature type="domain" description="Transferrin-like" evidence="2">
    <location>
        <begin position="431"/>
        <end position="830"/>
    </location>
</feature>
<organism evidence="3 4">
    <name type="scientific">Dunaliella salina</name>
    <name type="common">Green alga</name>
    <name type="synonym">Protococcus salinus</name>
    <dbReference type="NCBI Taxonomy" id="3046"/>
    <lineage>
        <taxon>Eukaryota</taxon>
        <taxon>Viridiplantae</taxon>
        <taxon>Chlorophyta</taxon>
        <taxon>core chlorophytes</taxon>
        <taxon>Chlorophyceae</taxon>
        <taxon>CS clade</taxon>
        <taxon>Chlamydomonadales</taxon>
        <taxon>Dunaliellaceae</taxon>
        <taxon>Dunaliella</taxon>
    </lineage>
</organism>
<evidence type="ECO:0000259" key="2">
    <source>
        <dbReference type="PROSITE" id="PS51408"/>
    </source>
</evidence>
<feature type="domain" description="Transferrin-like" evidence="2">
    <location>
        <begin position="1212"/>
        <end position="1534"/>
    </location>
</feature>